<keyword evidence="6 7" id="KW-0479">Metal-binding</keyword>
<dbReference type="GO" id="GO:0006108">
    <property type="term" value="P:malate metabolic process"/>
    <property type="evidence" value="ECO:0007669"/>
    <property type="project" value="TreeGrafter"/>
</dbReference>
<dbReference type="Pfam" id="PF00390">
    <property type="entry name" value="malic"/>
    <property type="match status" value="1"/>
</dbReference>
<evidence type="ECO:0000256" key="7">
    <source>
        <dbReference type="RuleBase" id="RU003427"/>
    </source>
</evidence>
<dbReference type="InterPro" id="IPR012302">
    <property type="entry name" value="Malic_NAD-bd"/>
</dbReference>
<dbReference type="SMART" id="SM01274">
    <property type="entry name" value="malic"/>
    <property type="match status" value="1"/>
</dbReference>
<name>A0A062XLV1_9BACT</name>
<evidence type="ECO:0000313" key="11">
    <source>
        <dbReference type="Proteomes" id="UP000027284"/>
    </source>
</evidence>
<dbReference type="RefSeq" id="WP_038049354.1">
    <property type="nucleotide sequence ID" value="NZ_JMFG01000020.1"/>
</dbReference>
<evidence type="ECO:0000256" key="4">
    <source>
        <dbReference type="PIRSR" id="PIRSR000106-1"/>
    </source>
</evidence>
<evidence type="ECO:0000256" key="6">
    <source>
        <dbReference type="PIRSR" id="PIRSR000106-3"/>
    </source>
</evidence>
<dbReference type="InterPro" id="IPR046346">
    <property type="entry name" value="Aminoacid_DH-like_N_sf"/>
</dbReference>
<keyword evidence="2" id="KW-0560">Oxidoreductase</keyword>
<dbReference type="Gene3D" id="3.40.50.720">
    <property type="entry name" value="NAD(P)-binding Rossmann-like Domain"/>
    <property type="match status" value="1"/>
</dbReference>
<comment type="caution">
    <text evidence="10">The sequence shown here is derived from an EMBL/GenBank/DDBJ whole genome shotgun (WGS) entry which is preliminary data.</text>
</comment>
<evidence type="ECO:0000256" key="5">
    <source>
        <dbReference type="PIRSR" id="PIRSR000106-2"/>
    </source>
</evidence>
<dbReference type="SUPFAM" id="SSF53223">
    <property type="entry name" value="Aminoacid dehydrogenase-like, N-terminal domain"/>
    <property type="match status" value="1"/>
</dbReference>
<feature type="binding site" evidence="5">
    <location>
        <position position="425"/>
    </location>
    <ligand>
        <name>(S)-malate</name>
        <dbReference type="ChEBI" id="CHEBI:15589"/>
    </ligand>
</feature>
<feature type="binding site" evidence="5">
    <location>
        <position position="163"/>
    </location>
    <ligand>
        <name>(S)-malate</name>
        <dbReference type="ChEBI" id="CHEBI:15589"/>
    </ligand>
</feature>
<keyword evidence="11" id="KW-1185">Reference proteome</keyword>
<dbReference type="SUPFAM" id="SSF51735">
    <property type="entry name" value="NAD(P)-binding Rossmann-fold domains"/>
    <property type="match status" value="1"/>
</dbReference>
<dbReference type="OrthoDB" id="3314528at2"/>
<organism evidence="10 11">
    <name type="scientific">Thermoanaerobaculum aquaticum</name>
    <dbReference type="NCBI Taxonomy" id="1312852"/>
    <lineage>
        <taxon>Bacteria</taxon>
        <taxon>Pseudomonadati</taxon>
        <taxon>Acidobacteriota</taxon>
        <taxon>Thermoanaerobaculia</taxon>
        <taxon>Thermoanaerobaculales</taxon>
        <taxon>Thermoanaerobaculaceae</taxon>
        <taxon>Thermoanaerobaculum</taxon>
    </lineage>
</organism>
<comment type="cofactor">
    <cofactor evidence="6">
        <name>Mg(2+)</name>
        <dbReference type="ChEBI" id="CHEBI:18420"/>
    </cofactor>
    <cofactor evidence="6">
        <name>Mn(2+)</name>
        <dbReference type="ChEBI" id="CHEBI:29035"/>
    </cofactor>
    <text evidence="6">Divalent metal cations. Prefers magnesium or manganese.</text>
</comment>
<protein>
    <recommendedName>
        <fullName evidence="12">NAD-dependent malic enzyme</fullName>
    </recommendedName>
</protein>
<dbReference type="PANTHER" id="PTHR23406">
    <property type="entry name" value="MALIC ENZYME-RELATED"/>
    <property type="match status" value="1"/>
</dbReference>
<reference evidence="10 11" key="1">
    <citation type="submission" date="2014-04" db="EMBL/GenBank/DDBJ databases">
        <title>The Genome Sequence of Thermoanaerobaculum aquaticum MP-01, The First Cultivated Group 23 Acidobacterium.</title>
        <authorList>
            <person name="Stamps B.W."/>
            <person name="Losey N.A."/>
            <person name="Lawson P.A."/>
            <person name="Stevenson B.S."/>
        </authorList>
    </citation>
    <scope>NUCLEOTIDE SEQUENCE [LARGE SCALE GENOMIC DNA]</scope>
    <source>
        <strain evidence="10 11">MP-01</strain>
    </source>
</reference>
<dbReference type="EMBL" id="JMFG01000020">
    <property type="protein sequence ID" value="KDA53527.1"/>
    <property type="molecule type" value="Genomic_DNA"/>
</dbReference>
<dbReference type="STRING" id="1312852.EG19_04810"/>
<dbReference type="GO" id="GO:0004470">
    <property type="term" value="F:malic enzyme activity"/>
    <property type="evidence" value="ECO:0007669"/>
    <property type="project" value="InterPro"/>
</dbReference>
<dbReference type="GO" id="GO:0051287">
    <property type="term" value="F:NAD binding"/>
    <property type="evidence" value="ECO:0007669"/>
    <property type="project" value="InterPro"/>
</dbReference>
<feature type="domain" description="Malic enzyme NAD-binding" evidence="8">
    <location>
        <begin position="277"/>
        <end position="538"/>
    </location>
</feature>
<evidence type="ECO:0000313" key="10">
    <source>
        <dbReference type="EMBL" id="KDA53527.1"/>
    </source>
</evidence>
<feature type="active site" description="Proton acceptor" evidence="4">
    <location>
        <position position="181"/>
    </location>
</feature>
<evidence type="ECO:0008006" key="12">
    <source>
        <dbReference type="Google" id="ProtNLM"/>
    </source>
</evidence>
<evidence type="ECO:0000256" key="3">
    <source>
        <dbReference type="ARBA" id="ARBA00023027"/>
    </source>
</evidence>
<evidence type="ECO:0000259" key="8">
    <source>
        <dbReference type="SMART" id="SM00919"/>
    </source>
</evidence>
<evidence type="ECO:0000256" key="2">
    <source>
        <dbReference type="ARBA" id="ARBA00023002"/>
    </source>
</evidence>
<feature type="binding site" evidence="5">
    <location>
        <position position="469"/>
    </location>
    <ligand>
        <name>(S)-malate</name>
        <dbReference type="ChEBI" id="CHEBI:15589"/>
    </ligand>
</feature>
<evidence type="ECO:0000256" key="1">
    <source>
        <dbReference type="ARBA" id="ARBA00008785"/>
    </source>
</evidence>
<dbReference type="NCBIfam" id="NF010052">
    <property type="entry name" value="PRK13529.1"/>
    <property type="match status" value="1"/>
</dbReference>
<dbReference type="InterPro" id="IPR001891">
    <property type="entry name" value="Malic_OxRdtase"/>
</dbReference>
<gene>
    <name evidence="10" type="ORF">EG19_04810</name>
</gene>
<dbReference type="PRINTS" id="PR00072">
    <property type="entry name" value="MALOXRDTASE"/>
</dbReference>
<feature type="domain" description="Malic enzyme N-terminal" evidence="9">
    <location>
        <begin position="87"/>
        <end position="267"/>
    </location>
</feature>
<keyword evidence="3" id="KW-0520">NAD</keyword>
<dbReference type="Gene3D" id="3.40.50.10380">
    <property type="entry name" value="Malic enzyme, N-terminal domain"/>
    <property type="match status" value="1"/>
</dbReference>
<feature type="binding site" evidence="6">
    <location>
        <position position="276"/>
    </location>
    <ligand>
        <name>a divalent metal cation</name>
        <dbReference type="ChEBI" id="CHEBI:60240"/>
    </ligand>
</feature>
<comment type="similarity">
    <text evidence="1 7">Belongs to the malic enzymes family.</text>
</comment>
<dbReference type="SMART" id="SM00919">
    <property type="entry name" value="Malic_M"/>
    <property type="match status" value="1"/>
</dbReference>
<dbReference type="PIRSF" id="PIRSF000106">
    <property type="entry name" value="ME"/>
    <property type="match status" value="1"/>
</dbReference>
<dbReference type="InterPro" id="IPR037062">
    <property type="entry name" value="Malic_N_dom_sf"/>
</dbReference>
<dbReference type="Proteomes" id="UP000027284">
    <property type="component" value="Unassembled WGS sequence"/>
</dbReference>
<feature type="binding site" evidence="6">
    <location>
        <position position="253"/>
    </location>
    <ligand>
        <name>a divalent metal cation</name>
        <dbReference type="ChEBI" id="CHEBI:60240"/>
    </ligand>
</feature>
<feature type="active site" description="Proton donor" evidence="4">
    <location>
        <position position="110"/>
    </location>
</feature>
<dbReference type="AlphaFoldDB" id="A0A062XLV1"/>
<dbReference type="GO" id="GO:0046872">
    <property type="term" value="F:metal ion binding"/>
    <property type="evidence" value="ECO:0007669"/>
    <property type="project" value="UniProtKB-KW"/>
</dbReference>
<dbReference type="InterPro" id="IPR036291">
    <property type="entry name" value="NAD(P)-bd_dom_sf"/>
</dbReference>
<sequence>MKTFSFKVDPLTGEQYYEVYLRGQQLLTDPLLNKGSHFSIEERASLGLTGLLPHGVSSLEEEAARSLESYRRKPDDLERYLFLLGLLNRNETLFYKLLTENLIEMLPIVYTPTVGQACLLLSRIMRRARGVYIHPDNIAAIDTIFANVPLPEVQLIVVTDGERILGLGDLGADGMGIPVGKVSLYVAAGGLHPACCLPVCLDVGTNNDRLLADPLYLGFRRRRLEGEDYDRFVERFVLGVKRNFPNALIQWEDFAKHKAFRLLERYRERIPSFNDDIQGTGATALAALLTASRIKQKPLAAERVVIVGFGQAGVGTAKAIATYLQSQGLPPEEARKVVWPVDVQGLLCQDDPSLEPWQRPFARKREEIAGWKLKDPQKITLEDVVVNVKPTILVGVTAQPGLFSTKLLQQVAKEEARPVILALSNPTSKSECTPEDALAATGGRALVATGSPFPPVSLEDRTVETSQCNNLYVFPGVGLGTLVAKAPKITDEMFLAASEALSAMVSAEEQERGLLLPPLTSVRQVAREVAVAVAKKARDQGLGRLLADEEIEEVVSQAQWEPRFVPYRPGRPS</sequence>
<evidence type="ECO:0000259" key="9">
    <source>
        <dbReference type="SMART" id="SM01274"/>
    </source>
</evidence>
<dbReference type="PANTHER" id="PTHR23406:SF34">
    <property type="entry name" value="NAD-DEPENDENT MALIC ENZYME, MITOCHONDRIAL"/>
    <property type="match status" value="1"/>
</dbReference>
<dbReference type="GO" id="GO:0016616">
    <property type="term" value="F:oxidoreductase activity, acting on the CH-OH group of donors, NAD or NADP as acceptor"/>
    <property type="evidence" value="ECO:0007669"/>
    <property type="project" value="InterPro"/>
</dbReference>
<dbReference type="InterPro" id="IPR012301">
    <property type="entry name" value="Malic_N_dom"/>
</dbReference>
<feature type="binding site" evidence="6">
    <location>
        <position position="252"/>
    </location>
    <ligand>
        <name>a divalent metal cation</name>
        <dbReference type="ChEBI" id="CHEBI:60240"/>
    </ligand>
</feature>
<accession>A0A062XLV1</accession>
<proteinExistence type="inferred from homology"/>
<dbReference type="Pfam" id="PF03949">
    <property type="entry name" value="Malic_M"/>
    <property type="match status" value="1"/>
</dbReference>